<feature type="non-terminal residue" evidence="2">
    <location>
        <position position="1"/>
    </location>
</feature>
<feature type="compositionally biased region" description="Polar residues" evidence="1">
    <location>
        <begin position="30"/>
        <end position="41"/>
    </location>
</feature>
<comment type="caution">
    <text evidence="2">The sequence shown here is derived from an EMBL/GenBank/DDBJ whole genome shotgun (WGS) entry which is preliminary data.</text>
</comment>
<organism evidence="2">
    <name type="scientific">Pongo abelii</name>
    <name type="common">Sumatran orangutan</name>
    <name type="synonym">Pongo pygmaeus abelii</name>
    <dbReference type="NCBI Taxonomy" id="9601"/>
    <lineage>
        <taxon>Eukaryota</taxon>
        <taxon>Metazoa</taxon>
        <taxon>Chordata</taxon>
        <taxon>Craniata</taxon>
        <taxon>Vertebrata</taxon>
        <taxon>Euteleostomi</taxon>
        <taxon>Mammalia</taxon>
        <taxon>Eutheria</taxon>
        <taxon>Euarchontoglires</taxon>
        <taxon>Primates</taxon>
        <taxon>Haplorrhini</taxon>
        <taxon>Catarrhini</taxon>
        <taxon>Hominidae</taxon>
        <taxon>Pongo</taxon>
    </lineage>
</organism>
<feature type="region of interest" description="Disordered" evidence="1">
    <location>
        <begin position="1"/>
        <end position="41"/>
    </location>
</feature>
<feature type="compositionally biased region" description="Basic and acidic residues" evidence="1">
    <location>
        <begin position="17"/>
        <end position="29"/>
    </location>
</feature>
<evidence type="ECO:0000313" key="2">
    <source>
        <dbReference type="EMBL" id="PNJ60350.1"/>
    </source>
</evidence>
<dbReference type="EMBL" id="NDHI03003410">
    <property type="protein sequence ID" value="PNJ60350.1"/>
    <property type="molecule type" value="Genomic_DNA"/>
</dbReference>
<sequence>EEIGFHASLAQRKPNAHHLDHKMEIKHSSADGTSTFRPTNL</sequence>
<name>A0A2J8VS42_PONAB</name>
<gene>
    <name evidence="2" type="ORF">CR201_G0016605</name>
</gene>
<reference evidence="2" key="1">
    <citation type="submission" date="2017-12" db="EMBL/GenBank/DDBJ databases">
        <title>High-resolution comparative analysis of great ape genomes.</title>
        <authorList>
            <person name="Pollen A."/>
            <person name="Hastie A."/>
            <person name="Hormozdiari F."/>
            <person name="Dougherty M."/>
            <person name="Liu R."/>
            <person name="Chaisson M."/>
            <person name="Hoppe E."/>
            <person name="Hill C."/>
            <person name="Pang A."/>
            <person name="Hillier L."/>
            <person name="Baker C."/>
            <person name="Armstrong J."/>
            <person name="Shendure J."/>
            <person name="Paten B."/>
            <person name="Wilson R."/>
            <person name="Chao H."/>
            <person name="Schneider V."/>
            <person name="Ventura M."/>
            <person name="Kronenberg Z."/>
            <person name="Murali S."/>
            <person name="Gordon D."/>
            <person name="Cantsilieris S."/>
            <person name="Munson K."/>
            <person name="Nelson B."/>
            <person name="Raja A."/>
            <person name="Underwood J."/>
            <person name="Diekhans M."/>
            <person name="Fiddes I."/>
            <person name="Haussler D."/>
            <person name="Eichler E."/>
        </authorList>
    </citation>
    <scope>NUCLEOTIDE SEQUENCE [LARGE SCALE GENOMIC DNA]</scope>
    <source>
        <strain evidence="2">Susie</strain>
    </source>
</reference>
<evidence type="ECO:0000256" key="1">
    <source>
        <dbReference type="SAM" id="MobiDB-lite"/>
    </source>
</evidence>
<proteinExistence type="predicted"/>
<accession>A0A2J8VS42</accession>
<protein>
    <submittedName>
        <fullName evidence="2">ATP7B isoform 13</fullName>
    </submittedName>
</protein>
<dbReference type="AlphaFoldDB" id="A0A2J8VS42"/>